<reference evidence="8 9" key="1">
    <citation type="submission" date="2019-11" db="EMBL/GenBank/DDBJ databases">
        <title>Acidiferrimicrobium australis gen. nov., sp. nov., an acidophilic and obligately heterotrophic, member of the Actinobacteria that catalyses dissimilatory oxido- reduction of iron isolated from metal-rich acidic water in Chile.</title>
        <authorList>
            <person name="Gonzalez D."/>
            <person name="Huber K."/>
            <person name="Hedrich S."/>
            <person name="Rojas-Villalobos C."/>
            <person name="Quatrini R."/>
            <person name="Dinamarca M.A."/>
            <person name="Schwarz A."/>
            <person name="Canales C."/>
            <person name="Nancucheo I."/>
        </authorList>
    </citation>
    <scope>NUCLEOTIDE SEQUENCE [LARGE SCALE GENOMIC DNA]</scope>
    <source>
        <strain evidence="8 9">USS-CCA1</strain>
    </source>
</reference>
<dbReference type="Gene3D" id="1.10.443.10">
    <property type="entry name" value="Intergrase catalytic core"/>
    <property type="match status" value="1"/>
</dbReference>
<evidence type="ECO:0000256" key="1">
    <source>
        <dbReference type="ARBA" id="ARBA00008857"/>
    </source>
</evidence>
<dbReference type="Pfam" id="PF00589">
    <property type="entry name" value="Phage_integrase"/>
    <property type="match status" value="1"/>
</dbReference>
<dbReference type="Pfam" id="PF14659">
    <property type="entry name" value="Phage_int_SAM_3"/>
    <property type="match status" value="1"/>
</dbReference>
<evidence type="ECO:0000259" key="7">
    <source>
        <dbReference type="PROSITE" id="PS51900"/>
    </source>
</evidence>
<dbReference type="InterPro" id="IPR050090">
    <property type="entry name" value="Tyrosine_recombinase_XerCD"/>
</dbReference>
<dbReference type="Pfam" id="PF26003">
    <property type="entry name" value="Integrase_N_phage"/>
    <property type="match status" value="1"/>
</dbReference>
<evidence type="ECO:0000256" key="2">
    <source>
        <dbReference type="ARBA" id="ARBA00022908"/>
    </source>
</evidence>
<evidence type="ECO:0000259" key="6">
    <source>
        <dbReference type="PROSITE" id="PS51898"/>
    </source>
</evidence>
<dbReference type="InterPro" id="IPR004107">
    <property type="entry name" value="Integrase_SAM-like_N"/>
</dbReference>
<dbReference type="Proteomes" id="UP000437736">
    <property type="component" value="Unassembled WGS sequence"/>
</dbReference>
<keyword evidence="4" id="KW-0233">DNA recombination</keyword>
<name>A0ABW9QP20_9ACTN</name>
<dbReference type="PROSITE" id="PS51900">
    <property type="entry name" value="CB"/>
    <property type="match status" value="1"/>
</dbReference>
<dbReference type="SUPFAM" id="SSF56349">
    <property type="entry name" value="DNA breaking-rejoining enzymes"/>
    <property type="match status" value="1"/>
</dbReference>
<comment type="caution">
    <text evidence="8">The sequence shown here is derived from an EMBL/GenBank/DDBJ whole genome shotgun (WGS) entry which is preliminary data.</text>
</comment>
<dbReference type="InterPro" id="IPR044068">
    <property type="entry name" value="CB"/>
</dbReference>
<dbReference type="PANTHER" id="PTHR30349:SF64">
    <property type="entry name" value="PROPHAGE INTEGRASE INTD-RELATED"/>
    <property type="match status" value="1"/>
</dbReference>
<feature type="domain" description="Core-binding (CB)" evidence="7">
    <location>
        <begin position="65"/>
        <end position="143"/>
    </location>
</feature>
<dbReference type="InterPro" id="IPR013762">
    <property type="entry name" value="Integrase-like_cat_sf"/>
</dbReference>
<dbReference type="InterPro" id="IPR011010">
    <property type="entry name" value="DNA_brk_join_enz"/>
</dbReference>
<accession>A0ABW9QP20</accession>
<gene>
    <name evidence="8" type="ORF">GHK86_01525</name>
</gene>
<proteinExistence type="inferred from homology"/>
<feature type="domain" description="Tyr recombinase" evidence="6">
    <location>
        <begin position="164"/>
        <end position="352"/>
    </location>
</feature>
<keyword evidence="2" id="KW-0229">DNA integration</keyword>
<dbReference type="InterPro" id="IPR002104">
    <property type="entry name" value="Integrase_catalytic"/>
</dbReference>
<dbReference type="InterPro" id="IPR058717">
    <property type="entry name" value="Phage_L5_Integrase_N"/>
</dbReference>
<dbReference type="InterPro" id="IPR010998">
    <property type="entry name" value="Integrase_recombinase_N"/>
</dbReference>
<dbReference type="PANTHER" id="PTHR30349">
    <property type="entry name" value="PHAGE INTEGRASE-RELATED"/>
    <property type="match status" value="1"/>
</dbReference>
<dbReference type="Gene3D" id="1.10.150.130">
    <property type="match status" value="1"/>
</dbReference>
<dbReference type="CDD" id="cd01189">
    <property type="entry name" value="INT_ICEBs1_C_like"/>
    <property type="match status" value="1"/>
</dbReference>
<dbReference type="EMBL" id="WJHE01000062">
    <property type="protein sequence ID" value="MST31413.1"/>
    <property type="molecule type" value="Genomic_DNA"/>
</dbReference>
<evidence type="ECO:0000256" key="4">
    <source>
        <dbReference type="ARBA" id="ARBA00023172"/>
    </source>
</evidence>
<evidence type="ECO:0000313" key="9">
    <source>
        <dbReference type="Proteomes" id="UP000437736"/>
    </source>
</evidence>
<evidence type="ECO:0000313" key="8">
    <source>
        <dbReference type="EMBL" id="MST31413.1"/>
    </source>
</evidence>
<sequence>MARRDYGSVRKLPSGRWQARYRNRGGRMVSAPETFTTKGDATAWLAQAQTDQARGQFIDPRAGRITLGTFADRFLTERVLAERTAETYRGLLDNHIRPTLGDIEMGQLAPGTVRAWHAQLARRHPSTAAKAYRLLRTICNTAVLDEVIARSPCRVEGAGTERAEERPIATLEEIAVIVEAMPARFKALVLLATWCQLRKGELCALRRRDIDPMRSTLTVAQNLQQLRDGRLVIKEPKSAAGRRTVVIPSQVLPVLVEHLATFTAADSDALVFTGEHGGPVRPHVLQKHWARARVAAGRPDLHMHDLRHTGNTWAAATGASTRELMARMGHSTPDAALRYQHATEDRDRVIAEALAGLTKPAPVVAIERAMGASPADADSNPPLH</sequence>
<keyword evidence="9" id="KW-1185">Reference proteome</keyword>
<protein>
    <submittedName>
        <fullName evidence="8">Tyrosine-type recombinase/integrase</fullName>
    </submittedName>
</protein>
<evidence type="ECO:0000256" key="5">
    <source>
        <dbReference type="PROSITE-ProRule" id="PRU01248"/>
    </source>
</evidence>
<dbReference type="PROSITE" id="PS51898">
    <property type="entry name" value="TYR_RECOMBINASE"/>
    <property type="match status" value="1"/>
</dbReference>
<organism evidence="8 9">
    <name type="scientific">Acidiferrimicrobium australe</name>
    <dbReference type="NCBI Taxonomy" id="2664430"/>
    <lineage>
        <taxon>Bacteria</taxon>
        <taxon>Bacillati</taxon>
        <taxon>Actinomycetota</taxon>
        <taxon>Acidimicrobiia</taxon>
        <taxon>Acidimicrobiales</taxon>
        <taxon>Acidimicrobiaceae</taxon>
        <taxon>Acidiferrimicrobium</taxon>
    </lineage>
</organism>
<evidence type="ECO:0000256" key="3">
    <source>
        <dbReference type="ARBA" id="ARBA00023125"/>
    </source>
</evidence>
<comment type="similarity">
    <text evidence="1">Belongs to the 'phage' integrase family.</text>
</comment>
<keyword evidence="3 5" id="KW-0238">DNA-binding</keyword>